<sequence>MRTDNNEHKVLFTIPTAAYSSALANIKPLPEQRRITGHKQTDAYLWVLEVIRLNEPAHLDAAEAALVKIKISPKEAQERYSRYLLANGYEPFQVAFGIIGMDNPAQAISIARENIKKAASVRATFGSYEAALEDVEAERVIKSSQKFIDDHLWGWTAAEKKAGRIDGIRMNEIDDQRRAYVDGYRDVLPEPHTLSDVVREFVYWDWLYSVRHTATKEQGDEFGYFEHHESVYDRERYLEKLLMTIKPVTRAEAVEVCRWFLASGKGEYMKDNSAAVILNLVGECEQ</sequence>
<dbReference type="Proteomes" id="UP000532204">
    <property type="component" value="Unassembled WGS sequence"/>
</dbReference>
<dbReference type="RefSeq" id="WP_089580982.1">
    <property type="nucleotide sequence ID" value="NZ_CP172185.1"/>
</dbReference>
<protein>
    <submittedName>
        <fullName evidence="2">Helix-turn-helix domain-containing protein</fullName>
    </submittedName>
</protein>
<organism evidence="2 3">
    <name type="scientific">Escherichia coli</name>
    <dbReference type="NCBI Taxonomy" id="562"/>
    <lineage>
        <taxon>Bacteria</taxon>
        <taxon>Pseudomonadati</taxon>
        <taxon>Pseudomonadota</taxon>
        <taxon>Gammaproteobacteria</taxon>
        <taxon>Enterobacterales</taxon>
        <taxon>Enterobacteriaceae</taxon>
        <taxon>Escherichia</taxon>
    </lineage>
</organism>
<evidence type="ECO:0000313" key="2">
    <source>
        <dbReference type="EMBL" id="MGE13966.1"/>
    </source>
</evidence>
<evidence type="ECO:0000313" key="3">
    <source>
        <dbReference type="Proteomes" id="UP000272336"/>
    </source>
</evidence>
<dbReference type="EMBL" id="AASEBA010000020">
    <property type="protein sequence ID" value="EFC9750036.1"/>
    <property type="molecule type" value="Genomic_DNA"/>
</dbReference>
<reference evidence="2 3" key="1">
    <citation type="submission" date="2018-10" db="EMBL/GenBank/DDBJ databases">
        <authorList>
            <consortium name="NARMS: The National Antimicrobial Resistance Monitoring System"/>
        </authorList>
    </citation>
    <scope>NUCLEOTIDE SEQUENCE [LARGE SCALE GENOMIC DNA]</scope>
    <source>
        <strain evidence="2 3">CVM N17EC0060</strain>
        <strain evidence="1 4">CVM N18EC122</strain>
    </source>
</reference>
<dbReference type="Proteomes" id="UP000272336">
    <property type="component" value="Unassembled WGS sequence"/>
</dbReference>
<evidence type="ECO:0000313" key="4">
    <source>
        <dbReference type="Proteomes" id="UP000532204"/>
    </source>
</evidence>
<dbReference type="EMBL" id="RNLZ01000015">
    <property type="protein sequence ID" value="MGE13966.1"/>
    <property type="molecule type" value="Genomic_DNA"/>
</dbReference>
<evidence type="ECO:0000313" key="1">
    <source>
        <dbReference type="EMBL" id="EFC9750036.1"/>
    </source>
</evidence>
<proteinExistence type="predicted"/>
<accession>A0A3K3IS57</accession>
<gene>
    <name evidence="2" type="ORF">D9D43_10280</name>
    <name evidence="1" type="ORF">E6D34_12250</name>
</gene>
<name>A0A3K3IS57_ECOLX</name>
<dbReference type="AlphaFoldDB" id="A0A3K3IS57"/>
<comment type="caution">
    <text evidence="2">The sequence shown here is derived from an EMBL/GenBank/DDBJ whole genome shotgun (WGS) entry which is preliminary data.</text>
</comment>